<evidence type="ECO:0000256" key="3">
    <source>
        <dbReference type="SAM" id="Phobius"/>
    </source>
</evidence>
<evidence type="ECO:0000256" key="2">
    <source>
        <dbReference type="SAM" id="MobiDB-lite"/>
    </source>
</evidence>
<evidence type="ECO:0000259" key="4">
    <source>
        <dbReference type="Pfam" id="PF03816"/>
    </source>
</evidence>
<reference evidence="5" key="1">
    <citation type="journal article" date="2014" name="Int. J. Syst. Evol. Microbiol.">
        <title>Complete genome sequence of Corynebacterium casei LMG S-19264T (=DSM 44701T), isolated from a smear-ripened cheese.</title>
        <authorList>
            <consortium name="US DOE Joint Genome Institute (JGI-PGF)"/>
            <person name="Walter F."/>
            <person name="Albersmeier A."/>
            <person name="Kalinowski J."/>
            <person name="Ruckert C."/>
        </authorList>
    </citation>
    <scope>NUCLEOTIDE SEQUENCE</scope>
    <source>
        <strain evidence="5">JCM 4059</strain>
    </source>
</reference>
<dbReference type="EMBL" id="BNBD01000002">
    <property type="protein sequence ID" value="GHF35490.1"/>
    <property type="molecule type" value="Genomic_DNA"/>
</dbReference>
<proteinExistence type="inferred from homology"/>
<feature type="compositionally biased region" description="Low complexity" evidence="2">
    <location>
        <begin position="23"/>
        <end position="46"/>
    </location>
</feature>
<organism evidence="5 6">
    <name type="scientific">Streptomyces mashuensis</name>
    <dbReference type="NCBI Taxonomy" id="33904"/>
    <lineage>
        <taxon>Bacteria</taxon>
        <taxon>Bacillati</taxon>
        <taxon>Actinomycetota</taxon>
        <taxon>Actinomycetes</taxon>
        <taxon>Kitasatosporales</taxon>
        <taxon>Streptomycetaceae</taxon>
        <taxon>Streptomyces</taxon>
    </lineage>
</organism>
<reference evidence="5" key="2">
    <citation type="submission" date="2020-09" db="EMBL/GenBank/DDBJ databases">
        <authorList>
            <person name="Sun Q."/>
            <person name="Ohkuma M."/>
        </authorList>
    </citation>
    <scope>NUCLEOTIDE SEQUENCE</scope>
    <source>
        <strain evidence="5">JCM 4059</strain>
    </source>
</reference>
<accession>A0A919B1X6</accession>
<dbReference type="PANTHER" id="PTHR33392:SF6">
    <property type="entry name" value="POLYISOPRENYL-TEICHOIC ACID--PEPTIDOGLYCAN TEICHOIC ACID TRANSFERASE TAGU"/>
    <property type="match status" value="1"/>
</dbReference>
<dbReference type="RefSeq" id="WP_229890685.1">
    <property type="nucleotide sequence ID" value="NZ_BNBD01000002.1"/>
</dbReference>
<feature type="domain" description="Cell envelope-related transcriptional attenuator" evidence="4">
    <location>
        <begin position="138"/>
        <end position="272"/>
    </location>
</feature>
<evidence type="ECO:0000313" key="6">
    <source>
        <dbReference type="Proteomes" id="UP000638313"/>
    </source>
</evidence>
<dbReference type="InterPro" id="IPR050922">
    <property type="entry name" value="LytR/CpsA/Psr_CW_biosynth"/>
</dbReference>
<protein>
    <recommendedName>
        <fullName evidence="4">Cell envelope-related transcriptional attenuator domain-containing protein</fullName>
    </recommendedName>
</protein>
<keyword evidence="6" id="KW-1185">Reference proteome</keyword>
<keyword evidence="3" id="KW-0812">Transmembrane</keyword>
<gene>
    <name evidence="5" type="ORF">GCM10010218_15970</name>
</gene>
<evidence type="ECO:0000313" key="5">
    <source>
        <dbReference type="EMBL" id="GHF35490.1"/>
    </source>
</evidence>
<comment type="caution">
    <text evidence="5">The sequence shown here is derived from an EMBL/GenBank/DDBJ whole genome shotgun (WGS) entry which is preliminary data.</text>
</comment>
<dbReference type="PANTHER" id="PTHR33392">
    <property type="entry name" value="POLYISOPRENYL-TEICHOIC ACID--PEPTIDOGLYCAN TEICHOIC ACID TRANSFERASE TAGU"/>
    <property type="match status" value="1"/>
</dbReference>
<keyword evidence="3" id="KW-0472">Membrane</keyword>
<name>A0A919B1X6_9ACTN</name>
<dbReference type="Proteomes" id="UP000638313">
    <property type="component" value="Unassembled WGS sequence"/>
</dbReference>
<feature type="region of interest" description="Disordered" evidence="2">
    <location>
        <begin position="1"/>
        <end position="50"/>
    </location>
</feature>
<dbReference type="Pfam" id="PF03816">
    <property type="entry name" value="LytR_cpsA_psr"/>
    <property type="match status" value="1"/>
</dbReference>
<dbReference type="Gene3D" id="3.40.630.190">
    <property type="entry name" value="LCP protein"/>
    <property type="match status" value="1"/>
</dbReference>
<dbReference type="AlphaFoldDB" id="A0A919B1X6"/>
<sequence>MNDRTDPYAHDVPTSTGQPLPGPRTAPDAAPDAAPGAASPPDAGGTDDVGDVIDWLKFSASRSERRGERRRRGRHRLIAAAAVLAVALGGGITWYALSGDDGPAPATSHGTGQRDAIVVHLRPTRGTDSSTVLLVDDGTTRRATAVLLPENLAVAGDGGTRTTLGRSVVQAGTGATRDALNTLLGGGITGSWRLDTPYLENLVELVGGITVDADATVPGEGPGDPAAVVRGPGRSLDGRAAVAYATYRAAGEDEDRRLARFGQVLHAVLCKVPEDPGAATGTVEALAQIPDPSLPEERLGAALAHLAARARHGAYATVALPVRADGGLGAGAAGRVHEVLGGTVHEGGDTGR</sequence>
<keyword evidence="3" id="KW-1133">Transmembrane helix</keyword>
<evidence type="ECO:0000256" key="1">
    <source>
        <dbReference type="ARBA" id="ARBA00006068"/>
    </source>
</evidence>
<feature type="transmembrane region" description="Helical" evidence="3">
    <location>
        <begin position="77"/>
        <end position="97"/>
    </location>
</feature>
<dbReference type="InterPro" id="IPR004474">
    <property type="entry name" value="LytR_CpsA_psr"/>
</dbReference>
<comment type="similarity">
    <text evidence="1">Belongs to the LytR/CpsA/Psr (LCP) family.</text>
</comment>